<dbReference type="EMBL" id="JACZDF010000003">
    <property type="protein sequence ID" value="MBD9699485.1"/>
    <property type="molecule type" value="Genomic_DNA"/>
</dbReference>
<sequence>MTTTSATPADRVTKPSAPSAVGRIALELATAAPFQTIRAVDLAPFAVRPSAVLAALARDGWLHRLARGAYCLVPGGAAPSTGARESRTTTTAEHDVRETARGRPGPFPAEMLEAGVLDEDPRPAAGARPVDPFSGDPVPWPPTVEAAAIAVASTIHGHGAAVLSGLSAARLLGIWLPPLDVAFVTVPSPQRALPLDDHPGGISFSQRPLENLALETRPTDLGPALVTCPEQTMLDLEHADPMHRDPRTWSVVRRLGVSCDRELLDHLARTQRRRRTLDRILGLR</sequence>
<evidence type="ECO:0000313" key="2">
    <source>
        <dbReference type="EMBL" id="MBD9699485.1"/>
    </source>
</evidence>
<comment type="caution">
    <text evidence="2">The sequence shown here is derived from an EMBL/GenBank/DDBJ whole genome shotgun (WGS) entry which is preliminary data.</text>
</comment>
<name>A0ABR9DQR8_9MICO</name>
<gene>
    <name evidence="2" type="ORF">IGS67_08280</name>
</gene>
<keyword evidence="3" id="KW-1185">Reference proteome</keyword>
<organism evidence="2 3">
    <name type="scientific">Flavimobilis rhizosphaerae</name>
    <dbReference type="NCBI Taxonomy" id="2775421"/>
    <lineage>
        <taxon>Bacteria</taxon>
        <taxon>Bacillati</taxon>
        <taxon>Actinomycetota</taxon>
        <taxon>Actinomycetes</taxon>
        <taxon>Micrococcales</taxon>
        <taxon>Jonesiaceae</taxon>
        <taxon>Flavimobilis</taxon>
    </lineage>
</organism>
<dbReference type="Proteomes" id="UP000642107">
    <property type="component" value="Unassembled WGS sequence"/>
</dbReference>
<evidence type="ECO:0000256" key="1">
    <source>
        <dbReference type="SAM" id="MobiDB-lite"/>
    </source>
</evidence>
<proteinExistence type="predicted"/>
<evidence type="ECO:0008006" key="4">
    <source>
        <dbReference type="Google" id="ProtNLM"/>
    </source>
</evidence>
<accession>A0ABR9DQR8</accession>
<evidence type="ECO:0000313" key="3">
    <source>
        <dbReference type="Proteomes" id="UP000642107"/>
    </source>
</evidence>
<protein>
    <recommendedName>
        <fullName evidence="4">Transcriptional regulator, AbiEi antitoxin, Type IV TA system</fullName>
    </recommendedName>
</protein>
<feature type="region of interest" description="Disordered" evidence="1">
    <location>
        <begin position="76"/>
        <end position="108"/>
    </location>
</feature>
<feature type="compositionally biased region" description="Basic and acidic residues" evidence="1">
    <location>
        <begin position="84"/>
        <end position="101"/>
    </location>
</feature>
<dbReference type="RefSeq" id="WP_192279528.1">
    <property type="nucleotide sequence ID" value="NZ_JACZDF010000003.1"/>
</dbReference>
<reference evidence="2 3" key="1">
    <citation type="submission" date="2020-09" db="EMBL/GenBank/DDBJ databases">
        <title>Flavimobilis rhizosphaerae sp. nov., isolated from rhizosphere soil of Spartina alterniflora.</title>
        <authorList>
            <person name="Hanqin C."/>
        </authorList>
    </citation>
    <scope>NUCLEOTIDE SEQUENCE [LARGE SCALE GENOMIC DNA]</scope>
    <source>
        <strain evidence="2 3">GY 10621</strain>
    </source>
</reference>